<dbReference type="Pfam" id="PF00856">
    <property type="entry name" value="SET"/>
    <property type="match status" value="1"/>
</dbReference>
<dbReference type="AlphaFoldDB" id="A0A1S3EPL2"/>
<feature type="domain" description="Post-SET" evidence="17">
    <location>
        <begin position="236"/>
        <end position="252"/>
    </location>
</feature>
<feature type="domain" description="SET" evidence="15">
    <location>
        <begin position="92"/>
        <end position="216"/>
    </location>
</feature>
<evidence type="ECO:0000259" key="16">
    <source>
        <dbReference type="PROSITE" id="PS50867"/>
    </source>
</evidence>
<organism evidence="18 19">
    <name type="scientific">Dipodomys ordii</name>
    <name type="common">Ord's kangaroo rat</name>
    <dbReference type="NCBI Taxonomy" id="10020"/>
    <lineage>
        <taxon>Eukaryota</taxon>
        <taxon>Metazoa</taxon>
        <taxon>Chordata</taxon>
        <taxon>Craniata</taxon>
        <taxon>Vertebrata</taxon>
        <taxon>Euteleostomi</taxon>
        <taxon>Mammalia</taxon>
        <taxon>Eutheria</taxon>
        <taxon>Euarchontoglires</taxon>
        <taxon>Glires</taxon>
        <taxon>Rodentia</taxon>
        <taxon>Castorimorpha</taxon>
        <taxon>Heteromyidae</taxon>
        <taxon>Dipodomyinae</taxon>
        <taxon>Dipodomys</taxon>
    </lineage>
</organism>
<keyword evidence="4" id="KW-0489">Methyltransferase</keyword>
<evidence type="ECO:0000256" key="3">
    <source>
        <dbReference type="ARBA" id="ARBA00022454"/>
    </source>
</evidence>
<dbReference type="InterPro" id="IPR003616">
    <property type="entry name" value="Post-SET_dom"/>
</dbReference>
<keyword evidence="6" id="KW-0949">S-adenosyl-L-methionine</keyword>
<protein>
    <recommendedName>
        <fullName evidence="14">Histone-lysine N-methyltransferase SETMAR</fullName>
        <ecNumber evidence="13">2.1.1.357</ecNumber>
    </recommendedName>
</protein>
<dbReference type="GO" id="GO:0045814">
    <property type="term" value="P:negative regulation of gene expression, epigenetic"/>
    <property type="evidence" value="ECO:0007669"/>
    <property type="project" value="UniProtKB-ARBA"/>
</dbReference>
<dbReference type="PANTHER" id="PTHR46223">
    <property type="entry name" value="HISTONE-LYSINE N-METHYLTRANSFERASE SUV39H"/>
    <property type="match status" value="1"/>
</dbReference>
<keyword evidence="7" id="KW-0479">Metal-binding</keyword>
<dbReference type="GO" id="GO:0032259">
    <property type="term" value="P:methylation"/>
    <property type="evidence" value="ECO:0007669"/>
    <property type="project" value="UniProtKB-KW"/>
</dbReference>
<evidence type="ECO:0000313" key="19">
    <source>
        <dbReference type="RefSeq" id="XP_012865869.1"/>
    </source>
</evidence>
<dbReference type="GO" id="GO:0008270">
    <property type="term" value="F:zinc ion binding"/>
    <property type="evidence" value="ECO:0007669"/>
    <property type="project" value="InterPro"/>
</dbReference>
<evidence type="ECO:0000256" key="8">
    <source>
        <dbReference type="ARBA" id="ARBA00022833"/>
    </source>
</evidence>
<keyword evidence="5" id="KW-0808">Transferase</keyword>
<dbReference type="InterPro" id="IPR001214">
    <property type="entry name" value="SET_dom"/>
</dbReference>
<dbReference type="GO" id="GO:0005634">
    <property type="term" value="C:nucleus"/>
    <property type="evidence" value="ECO:0007669"/>
    <property type="project" value="UniProtKB-SubCell"/>
</dbReference>
<dbReference type="PROSITE" id="PS50280">
    <property type="entry name" value="SET"/>
    <property type="match status" value="1"/>
</dbReference>
<dbReference type="GO" id="GO:0045892">
    <property type="term" value="P:negative regulation of DNA-templated transcription"/>
    <property type="evidence" value="ECO:0007669"/>
    <property type="project" value="UniProtKB-ARBA"/>
</dbReference>
<evidence type="ECO:0000256" key="13">
    <source>
        <dbReference type="ARBA" id="ARBA00066810"/>
    </source>
</evidence>
<evidence type="ECO:0000259" key="15">
    <source>
        <dbReference type="PROSITE" id="PS50280"/>
    </source>
</evidence>
<dbReference type="GO" id="GO:0140954">
    <property type="term" value="F:histone H3K36 dimethyltransferase activity"/>
    <property type="evidence" value="ECO:0007669"/>
    <property type="project" value="UniProtKB-EC"/>
</dbReference>
<dbReference type="InterPro" id="IPR007728">
    <property type="entry name" value="Pre-SET_dom"/>
</dbReference>
<dbReference type="SUPFAM" id="SSF82199">
    <property type="entry name" value="SET domain"/>
    <property type="match status" value="1"/>
</dbReference>
<evidence type="ECO:0000259" key="17">
    <source>
        <dbReference type="PROSITE" id="PS50868"/>
    </source>
</evidence>
<dbReference type="OrthoDB" id="616263at2759"/>
<dbReference type="InterPro" id="IPR046341">
    <property type="entry name" value="SET_dom_sf"/>
</dbReference>
<keyword evidence="10" id="KW-0539">Nucleus</keyword>
<keyword evidence="18" id="KW-1185">Reference proteome</keyword>
<evidence type="ECO:0000256" key="2">
    <source>
        <dbReference type="ARBA" id="ARBA00004286"/>
    </source>
</evidence>
<evidence type="ECO:0000256" key="14">
    <source>
        <dbReference type="ARBA" id="ARBA00067917"/>
    </source>
</evidence>
<dbReference type="Gene3D" id="2.170.270.10">
    <property type="entry name" value="SET domain"/>
    <property type="match status" value="1"/>
</dbReference>
<keyword evidence="8" id="KW-0862">Zinc</keyword>
<dbReference type="Proteomes" id="UP000081671">
    <property type="component" value="Unplaced"/>
</dbReference>
<proteinExistence type="predicted"/>
<dbReference type="Pfam" id="PF05033">
    <property type="entry name" value="Pre-SET"/>
    <property type="match status" value="1"/>
</dbReference>
<dbReference type="PROSITE" id="PS50868">
    <property type="entry name" value="POST_SET"/>
    <property type="match status" value="1"/>
</dbReference>
<comment type="catalytic activity">
    <reaction evidence="11">
        <text>L-lysyl(36)-[histone H3] + 2 S-adenosyl-L-methionine = N(6),N(6)-dimethyl-L-lysyl(36)-[histone H3] + 2 S-adenosyl-L-homocysteine + 2 H(+)</text>
        <dbReference type="Rhea" id="RHEA:60308"/>
        <dbReference type="Rhea" id="RHEA-COMP:9785"/>
        <dbReference type="Rhea" id="RHEA-COMP:9787"/>
        <dbReference type="ChEBI" id="CHEBI:15378"/>
        <dbReference type="ChEBI" id="CHEBI:29969"/>
        <dbReference type="ChEBI" id="CHEBI:57856"/>
        <dbReference type="ChEBI" id="CHEBI:59789"/>
        <dbReference type="ChEBI" id="CHEBI:61976"/>
        <dbReference type="EC" id="2.1.1.357"/>
    </reaction>
</comment>
<keyword evidence="3" id="KW-0158">Chromosome</keyword>
<dbReference type="FunFam" id="2.170.270.10:FF:000041">
    <property type="entry name" value="Histone-lysine N-methyltransferase SETMAR"/>
    <property type="match status" value="1"/>
</dbReference>
<evidence type="ECO:0000256" key="9">
    <source>
        <dbReference type="ARBA" id="ARBA00022853"/>
    </source>
</evidence>
<gene>
    <name evidence="19" type="primary">LOC105981304</name>
</gene>
<dbReference type="RefSeq" id="XP_012865869.1">
    <property type="nucleotide sequence ID" value="XM_013010415.1"/>
</dbReference>
<dbReference type="PROSITE" id="PS50867">
    <property type="entry name" value="PRE_SET"/>
    <property type="match status" value="1"/>
</dbReference>
<evidence type="ECO:0000256" key="7">
    <source>
        <dbReference type="ARBA" id="ARBA00022723"/>
    </source>
</evidence>
<dbReference type="GeneID" id="105981304"/>
<comment type="function">
    <text evidence="12">Histone methyltransferase that methylates 'Lys-4' and 'Lys-36' of histone H3, 2 specific tags for epigenetic transcriptional activation. Specifically mediates dimethylation of H3 'Lys-36'.</text>
</comment>
<evidence type="ECO:0000256" key="1">
    <source>
        <dbReference type="ARBA" id="ARBA00004123"/>
    </source>
</evidence>
<dbReference type="CDD" id="cd10544">
    <property type="entry name" value="SET_SETMAR"/>
    <property type="match status" value="1"/>
</dbReference>
<accession>A0A1S3EPL2</accession>
<evidence type="ECO:0000313" key="18">
    <source>
        <dbReference type="Proteomes" id="UP000081671"/>
    </source>
</evidence>
<dbReference type="GO" id="GO:0005694">
    <property type="term" value="C:chromosome"/>
    <property type="evidence" value="ECO:0007669"/>
    <property type="project" value="UniProtKB-SubCell"/>
</dbReference>
<dbReference type="SMART" id="SM00317">
    <property type="entry name" value="SET"/>
    <property type="match status" value="1"/>
</dbReference>
<dbReference type="PANTHER" id="PTHR46223:SF3">
    <property type="entry name" value="HISTONE-LYSINE N-METHYLTRANSFERASE SET-23"/>
    <property type="match status" value="1"/>
</dbReference>
<name>A0A1S3EPL2_DIPOR</name>
<dbReference type="InterPro" id="IPR050973">
    <property type="entry name" value="H3K9_Histone-Lys_N-MTase"/>
</dbReference>
<evidence type="ECO:0000256" key="6">
    <source>
        <dbReference type="ARBA" id="ARBA00022691"/>
    </source>
</evidence>
<evidence type="ECO:0000256" key="10">
    <source>
        <dbReference type="ARBA" id="ARBA00023242"/>
    </source>
</evidence>
<keyword evidence="9" id="KW-0156">Chromatin regulator</keyword>
<reference evidence="19" key="1">
    <citation type="submission" date="2025-08" db="UniProtKB">
        <authorList>
            <consortium name="RefSeq"/>
        </authorList>
    </citation>
    <scope>IDENTIFICATION</scope>
    <source>
        <tissue evidence="19">Kidney</tissue>
    </source>
</reference>
<evidence type="ECO:0000256" key="5">
    <source>
        <dbReference type="ARBA" id="ARBA00022679"/>
    </source>
</evidence>
<dbReference type="EC" id="2.1.1.357" evidence="13"/>
<comment type="subcellular location">
    <subcellularLocation>
        <location evidence="2">Chromosome</location>
    </subcellularLocation>
    <subcellularLocation>
        <location evidence="1">Nucleus</location>
    </subcellularLocation>
</comment>
<feature type="domain" description="Pre-SET" evidence="16">
    <location>
        <begin position="26"/>
        <end position="89"/>
    </location>
</feature>
<dbReference type="SMART" id="SM00468">
    <property type="entry name" value="PreSET"/>
    <property type="match status" value="1"/>
</dbReference>
<evidence type="ECO:0000256" key="12">
    <source>
        <dbReference type="ARBA" id="ARBA00058268"/>
    </source>
</evidence>
<evidence type="ECO:0000256" key="4">
    <source>
        <dbReference type="ARBA" id="ARBA00022603"/>
    </source>
</evidence>
<evidence type="ECO:0000256" key="11">
    <source>
        <dbReference type="ARBA" id="ARBA00050654"/>
    </source>
</evidence>
<sequence length="267" mass="29743">MKKVKYSPDHVTGPGADMDPSQITFPGCVCVQTPCVPGTCSCLLHDKNYDDSLCLRDIGLEAKYARPVFECNALCRCSPHCPNRVVQRGLQAHLQVFLTDRKGWGLRTLELIPKGRFVCEYAGEVLGLSEAQRRIHSQTIHDSNYIIAVREHVCKGQVMETFVDPTHIGNLGRFLNHACEPNLLMVPIRVDSMVPRLALFAARDIVPGEELSYDYSGRFLNLADTEDPEGLDHGKRRKPCYCGARACTAFLPYDSSLYGPLEEADIS</sequence>